<evidence type="ECO:0000256" key="1">
    <source>
        <dbReference type="PROSITE-ProRule" id="PRU00047"/>
    </source>
</evidence>
<dbReference type="PROSITE" id="PS50158">
    <property type="entry name" value="ZF_CCHC"/>
    <property type="match status" value="1"/>
</dbReference>
<proteinExistence type="predicted"/>
<dbReference type="SUPFAM" id="SSF57756">
    <property type="entry name" value="Retrovirus zinc finger-like domains"/>
    <property type="match status" value="1"/>
</dbReference>
<sequence length="190" mass="21031">MGRKLGELKQGRSTVAEYTRKFNELVRFSSDANGALGEREKMNKYRYGLRGDIAHAVSLQNIANFADLIQKAYSAEATIDFANKERVAVNQQKKDFGKYKQQLKVKEFSSKGKQAQSSQFPRPCPDCGKQHSGECMKDKGVCYYCKQPGHVKNECPKWKSLGGAEGTTVSKGCVYTIDGGKTTGDNILIA</sequence>
<keyword evidence="4" id="KW-1185">Reference proteome</keyword>
<evidence type="ECO:0000313" key="4">
    <source>
        <dbReference type="Proteomes" id="UP000265520"/>
    </source>
</evidence>
<organism evidence="3 4">
    <name type="scientific">Trifolium medium</name>
    <dbReference type="NCBI Taxonomy" id="97028"/>
    <lineage>
        <taxon>Eukaryota</taxon>
        <taxon>Viridiplantae</taxon>
        <taxon>Streptophyta</taxon>
        <taxon>Embryophyta</taxon>
        <taxon>Tracheophyta</taxon>
        <taxon>Spermatophyta</taxon>
        <taxon>Magnoliopsida</taxon>
        <taxon>eudicotyledons</taxon>
        <taxon>Gunneridae</taxon>
        <taxon>Pentapetalae</taxon>
        <taxon>rosids</taxon>
        <taxon>fabids</taxon>
        <taxon>Fabales</taxon>
        <taxon>Fabaceae</taxon>
        <taxon>Papilionoideae</taxon>
        <taxon>50 kb inversion clade</taxon>
        <taxon>NPAAA clade</taxon>
        <taxon>Hologalegina</taxon>
        <taxon>IRL clade</taxon>
        <taxon>Trifolieae</taxon>
        <taxon>Trifolium</taxon>
    </lineage>
</organism>
<keyword evidence="1" id="KW-0479">Metal-binding</keyword>
<reference evidence="3 4" key="1">
    <citation type="journal article" date="2018" name="Front. Plant Sci.">
        <title>Red Clover (Trifolium pratense) and Zigzag Clover (T. medium) - A Picture of Genomic Similarities and Differences.</title>
        <authorList>
            <person name="Dluhosova J."/>
            <person name="Istvanek J."/>
            <person name="Nedelnik J."/>
            <person name="Repkova J."/>
        </authorList>
    </citation>
    <scope>NUCLEOTIDE SEQUENCE [LARGE SCALE GENOMIC DNA]</scope>
    <source>
        <strain evidence="4">cv. 10/8</strain>
        <tissue evidence="3">Leaf</tissue>
    </source>
</reference>
<dbReference type="GO" id="GO:0008270">
    <property type="term" value="F:zinc ion binding"/>
    <property type="evidence" value="ECO:0007669"/>
    <property type="project" value="UniProtKB-KW"/>
</dbReference>
<dbReference type="GO" id="GO:0003676">
    <property type="term" value="F:nucleic acid binding"/>
    <property type="evidence" value="ECO:0007669"/>
    <property type="project" value="InterPro"/>
</dbReference>
<comment type="caution">
    <text evidence="3">The sequence shown here is derived from an EMBL/GenBank/DDBJ whole genome shotgun (WGS) entry which is preliminary data.</text>
</comment>
<evidence type="ECO:0000259" key="2">
    <source>
        <dbReference type="PROSITE" id="PS50158"/>
    </source>
</evidence>
<dbReference type="EMBL" id="LXQA010106095">
    <property type="protein sequence ID" value="MCI17580.1"/>
    <property type="molecule type" value="Genomic_DNA"/>
</dbReference>
<protein>
    <submittedName>
        <fullName evidence="3">Retrotransposon protein</fullName>
    </submittedName>
</protein>
<dbReference type="SMART" id="SM00343">
    <property type="entry name" value="ZnF_C2HC"/>
    <property type="match status" value="1"/>
</dbReference>
<dbReference type="Pfam" id="PF00098">
    <property type="entry name" value="zf-CCHC"/>
    <property type="match status" value="1"/>
</dbReference>
<keyword evidence="1" id="KW-0863">Zinc-finger</keyword>
<dbReference type="PANTHER" id="PTHR15503:SF45">
    <property type="entry name" value="RNA-DIRECTED DNA POLYMERASE HOMOLOG"/>
    <property type="match status" value="1"/>
</dbReference>
<dbReference type="Gene3D" id="4.10.60.10">
    <property type="entry name" value="Zinc finger, CCHC-type"/>
    <property type="match status" value="1"/>
</dbReference>
<dbReference type="AlphaFoldDB" id="A0A392Q1J2"/>
<evidence type="ECO:0000313" key="3">
    <source>
        <dbReference type="EMBL" id="MCI17580.1"/>
    </source>
</evidence>
<accession>A0A392Q1J2</accession>
<feature type="non-terminal residue" evidence="3">
    <location>
        <position position="190"/>
    </location>
</feature>
<dbReference type="InterPro" id="IPR036875">
    <property type="entry name" value="Znf_CCHC_sf"/>
</dbReference>
<dbReference type="Proteomes" id="UP000265520">
    <property type="component" value="Unassembled WGS sequence"/>
</dbReference>
<name>A0A392Q1J2_9FABA</name>
<feature type="domain" description="CCHC-type" evidence="2">
    <location>
        <begin position="142"/>
        <end position="157"/>
    </location>
</feature>
<dbReference type="PANTHER" id="PTHR15503">
    <property type="entry name" value="LDOC1 RELATED"/>
    <property type="match status" value="1"/>
</dbReference>
<keyword evidence="1" id="KW-0862">Zinc</keyword>
<dbReference type="InterPro" id="IPR032567">
    <property type="entry name" value="RTL1-rel"/>
</dbReference>
<dbReference type="InterPro" id="IPR001878">
    <property type="entry name" value="Znf_CCHC"/>
</dbReference>